<dbReference type="Proteomes" id="UP000533598">
    <property type="component" value="Unassembled WGS sequence"/>
</dbReference>
<evidence type="ECO:0000313" key="2">
    <source>
        <dbReference type="Proteomes" id="UP000533598"/>
    </source>
</evidence>
<dbReference type="EMBL" id="JACHMH010000001">
    <property type="protein sequence ID" value="MBB4674953.1"/>
    <property type="molecule type" value="Genomic_DNA"/>
</dbReference>
<sequence>MYRVLVSADDLIVGFGLRSMVSAGADLTLVDEGDRADVVLADLPDLSEWRLTRLARLTTRTPVVALLGVARVHQAIGLLRQGFQGILFHETYTPESLAAAARAAAEGNRVLDPLLAVPSLPGPRQPDSRPVASVRLACA</sequence>
<protein>
    <submittedName>
        <fullName evidence="1">DNA-binding NarL/FixJ family response regulator</fullName>
    </submittedName>
</protein>
<keyword evidence="1" id="KW-0238">DNA-binding</keyword>
<dbReference type="GO" id="GO:0003677">
    <property type="term" value="F:DNA binding"/>
    <property type="evidence" value="ECO:0007669"/>
    <property type="project" value="UniProtKB-KW"/>
</dbReference>
<dbReference type="AlphaFoldDB" id="A0A7W7C5L7"/>
<dbReference type="InterPro" id="IPR011006">
    <property type="entry name" value="CheY-like_superfamily"/>
</dbReference>
<dbReference type="Gene3D" id="3.40.50.2300">
    <property type="match status" value="1"/>
</dbReference>
<gene>
    <name evidence="1" type="ORF">HNR67_001071</name>
</gene>
<keyword evidence="2" id="KW-1185">Reference proteome</keyword>
<reference evidence="1 2" key="1">
    <citation type="submission" date="2020-08" db="EMBL/GenBank/DDBJ databases">
        <title>Sequencing the genomes of 1000 actinobacteria strains.</title>
        <authorList>
            <person name="Klenk H.-P."/>
        </authorList>
    </citation>
    <scope>NUCLEOTIDE SEQUENCE [LARGE SCALE GENOMIC DNA]</scope>
    <source>
        <strain evidence="1 2">DSM 44230</strain>
    </source>
</reference>
<proteinExistence type="predicted"/>
<name>A0A7W7C5L7_9PSEU</name>
<comment type="caution">
    <text evidence="1">The sequence shown here is derived from an EMBL/GenBank/DDBJ whole genome shotgun (WGS) entry which is preliminary data.</text>
</comment>
<organism evidence="1 2">
    <name type="scientific">Crossiella cryophila</name>
    <dbReference type="NCBI Taxonomy" id="43355"/>
    <lineage>
        <taxon>Bacteria</taxon>
        <taxon>Bacillati</taxon>
        <taxon>Actinomycetota</taxon>
        <taxon>Actinomycetes</taxon>
        <taxon>Pseudonocardiales</taxon>
        <taxon>Pseudonocardiaceae</taxon>
        <taxon>Crossiella</taxon>
    </lineage>
</organism>
<dbReference type="SUPFAM" id="SSF52172">
    <property type="entry name" value="CheY-like"/>
    <property type="match status" value="1"/>
</dbReference>
<evidence type="ECO:0000313" key="1">
    <source>
        <dbReference type="EMBL" id="MBB4674953.1"/>
    </source>
</evidence>
<accession>A0A7W7C5L7</accession>